<evidence type="ECO:0000256" key="1">
    <source>
        <dbReference type="SAM" id="MobiDB-lite"/>
    </source>
</evidence>
<proteinExistence type="predicted"/>
<feature type="compositionally biased region" description="Acidic residues" evidence="1">
    <location>
        <begin position="378"/>
        <end position="392"/>
    </location>
</feature>
<feature type="transmembrane region" description="Helical" evidence="2">
    <location>
        <begin position="75"/>
        <end position="97"/>
    </location>
</feature>
<keyword evidence="2" id="KW-0472">Membrane</keyword>
<feature type="compositionally biased region" description="Polar residues" evidence="1">
    <location>
        <begin position="248"/>
        <end position="264"/>
    </location>
</feature>
<feature type="compositionally biased region" description="Polar residues" evidence="1">
    <location>
        <begin position="279"/>
        <end position="300"/>
    </location>
</feature>
<dbReference type="AlphaFoldDB" id="A0AA88XX48"/>
<keyword evidence="2" id="KW-1133">Transmembrane helix</keyword>
<gene>
    <name evidence="3" type="ORF">FSP39_008526</name>
</gene>
<reference evidence="3" key="1">
    <citation type="submission" date="2019-08" db="EMBL/GenBank/DDBJ databases">
        <title>The improved chromosome-level genome for the pearl oyster Pinctada fucata martensii using PacBio sequencing and Hi-C.</title>
        <authorList>
            <person name="Zheng Z."/>
        </authorList>
    </citation>
    <scope>NUCLEOTIDE SEQUENCE</scope>
    <source>
        <strain evidence="3">ZZ-2019</strain>
        <tissue evidence="3">Adductor muscle</tissue>
    </source>
</reference>
<comment type="caution">
    <text evidence="3">The sequence shown here is derived from an EMBL/GenBank/DDBJ whole genome shotgun (WGS) entry which is preliminary data.</text>
</comment>
<name>A0AA88XX48_PINIB</name>
<feature type="region of interest" description="Disordered" evidence="1">
    <location>
        <begin position="359"/>
        <end position="392"/>
    </location>
</feature>
<evidence type="ECO:0000313" key="4">
    <source>
        <dbReference type="Proteomes" id="UP001186944"/>
    </source>
</evidence>
<feature type="compositionally biased region" description="Low complexity" evidence="1">
    <location>
        <begin position="307"/>
        <end position="320"/>
    </location>
</feature>
<keyword evidence="4" id="KW-1185">Reference proteome</keyword>
<feature type="compositionally biased region" description="Polar residues" evidence="1">
    <location>
        <begin position="364"/>
        <end position="377"/>
    </location>
</feature>
<organism evidence="3 4">
    <name type="scientific">Pinctada imbricata</name>
    <name type="common">Atlantic pearl-oyster</name>
    <name type="synonym">Pinctada martensii</name>
    <dbReference type="NCBI Taxonomy" id="66713"/>
    <lineage>
        <taxon>Eukaryota</taxon>
        <taxon>Metazoa</taxon>
        <taxon>Spiralia</taxon>
        <taxon>Lophotrochozoa</taxon>
        <taxon>Mollusca</taxon>
        <taxon>Bivalvia</taxon>
        <taxon>Autobranchia</taxon>
        <taxon>Pteriomorphia</taxon>
        <taxon>Pterioida</taxon>
        <taxon>Pterioidea</taxon>
        <taxon>Pteriidae</taxon>
        <taxon>Pinctada</taxon>
    </lineage>
</organism>
<feature type="transmembrane region" description="Helical" evidence="2">
    <location>
        <begin position="104"/>
        <end position="126"/>
    </location>
</feature>
<feature type="compositionally biased region" description="Polar residues" evidence="1">
    <location>
        <begin position="321"/>
        <end position="334"/>
    </location>
</feature>
<accession>A0AA88XX48</accession>
<feature type="region of interest" description="Disordered" evidence="1">
    <location>
        <begin position="203"/>
        <end position="334"/>
    </location>
</feature>
<keyword evidence="2" id="KW-0812">Transmembrane</keyword>
<sequence length="392" mass="42815">MDPCLPGVTELHPIPGYGLPHHRHIVTTPAIIIETGTGPVTPGEGGGHGVPLHSEDEFCKHGCLKCMAATTSFRWILVILSLLGVCCVVTGIVLAALHATGQSFLFLAIMFIGLGVLLVVVVAVGWRCTPRGHEPLHALFGLGDFRHHQERSRGRSRHHGRRSRDSHWYGGMMYPEFQYRRPPPSYNASMQDFQHQLVLAQTQRERFHSSEELPAEDYSLPSSPPPSYRSRASTVRTGIQITFPPMQGDNSHPPTYRSHVSTMGQHAHSRPSLPRDGFSTHQNGSSANNTRVHSRNNSAGNFRVHSRSGSNVGNNSNTHSRTNSAGPVTVTTPDNGAIVTTIPVSDSPQDELLVQQTLQTLEDATSSAGIDNLAQDTQGDEDDDEYPMETPL</sequence>
<evidence type="ECO:0000256" key="2">
    <source>
        <dbReference type="SAM" id="Phobius"/>
    </source>
</evidence>
<evidence type="ECO:0000313" key="3">
    <source>
        <dbReference type="EMBL" id="KAK3090015.1"/>
    </source>
</evidence>
<dbReference type="EMBL" id="VSWD01000010">
    <property type="protein sequence ID" value="KAK3090015.1"/>
    <property type="molecule type" value="Genomic_DNA"/>
</dbReference>
<protein>
    <submittedName>
        <fullName evidence="3">Uncharacterized protein</fullName>
    </submittedName>
</protein>
<dbReference type="Proteomes" id="UP001186944">
    <property type="component" value="Unassembled WGS sequence"/>
</dbReference>